<dbReference type="VEuPathDB" id="VectorBase:AATE017189"/>
<evidence type="ECO:0000313" key="1">
    <source>
        <dbReference type="EnsemblMetazoa" id="AATE017189-PA.1"/>
    </source>
</evidence>
<organism evidence="1">
    <name type="scientific">Anopheles atroparvus</name>
    <name type="common">European mosquito</name>
    <dbReference type="NCBI Taxonomy" id="41427"/>
    <lineage>
        <taxon>Eukaryota</taxon>
        <taxon>Metazoa</taxon>
        <taxon>Ecdysozoa</taxon>
        <taxon>Arthropoda</taxon>
        <taxon>Hexapoda</taxon>
        <taxon>Insecta</taxon>
        <taxon>Pterygota</taxon>
        <taxon>Neoptera</taxon>
        <taxon>Endopterygota</taxon>
        <taxon>Diptera</taxon>
        <taxon>Nematocera</taxon>
        <taxon>Culicoidea</taxon>
        <taxon>Culicidae</taxon>
        <taxon>Anophelinae</taxon>
        <taxon>Anopheles</taxon>
    </lineage>
</organism>
<reference evidence="1" key="1">
    <citation type="submission" date="2022-08" db="UniProtKB">
        <authorList>
            <consortium name="EnsemblMetazoa"/>
        </authorList>
    </citation>
    <scope>IDENTIFICATION</scope>
    <source>
        <strain evidence="1">EBRO</strain>
    </source>
</reference>
<dbReference type="EnsemblMetazoa" id="AATE017189-RA">
    <property type="protein sequence ID" value="AATE017189-PA.1"/>
    <property type="gene ID" value="AATE017189"/>
</dbReference>
<name>A0A182JFN2_ANOAO</name>
<accession>A0A182JFN2</accession>
<dbReference type="AlphaFoldDB" id="A0A182JFN2"/>
<sequence>MLSKLSYTENRRSSDVLRSVVYARLLAVLRRTRRIAVLGGLRASAAEPKATDSGTWTGALAESPPIMLGWHVNRIHDSCLLVAQRSSGPAKSLKHSVAHVIFAKAFGISFTCELFNVVVKHGKAPDVL</sequence>
<proteinExistence type="predicted"/>
<protein>
    <submittedName>
        <fullName evidence="1">Uncharacterized protein</fullName>
    </submittedName>
</protein>